<organism evidence="4 5">
    <name type="scientific">Paraburkholderia solitsugae</name>
    <dbReference type="NCBI Taxonomy" id="2675748"/>
    <lineage>
        <taxon>Bacteria</taxon>
        <taxon>Pseudomonadati</taxon>
        <taxon>Pseudomonadota</taxon>
        <taxon>Betaproteobacteria</taxon>
        <taxon>Burkholderiales</taxon>
        <taxon>Burkholderiaceae</taxon>
        <taxon>Paraburkholderia</taxon>
    </lineage>
</organism>
<proteinExistence type="predicted"/>
<keyword evidence="1" id="KW-0547">Nucleotide-binding</keyword>
<dbReference type="PANTHER" id="PTHR16305">
    <property type="entry name" value="TESTICULAR SOLUBLE ADENYLYL CYCLASE"/>
    <property type="match status" value="1"/>
</dbReference>
<dbReference type="Proteomes" id="UP000652198">
    <property type="component" value="Unassembled WGS sequence"/>
</dbReference>
<sequence length="1127" mass="123227">MVKRMPLTDGGPTRGHGSNFLSPEEVLGVLSRTLASPEFLSSPRMGAFLKFLVEEWLAGRDRSLKELNIAMSVFRKDSSFDPGSNAIVRVEAGRLRRLLADYSRGSGMNDQHFLEIPKGSYVPFLRRAPTSERLPPSLDHTPQLPGRHHVTVIACRNPGSFSNQSIDSGRIHDDFLVFRSLFGRITEKYGGRVAEEAGDRFVSYFGWPRSMENAAYLAVAAARELVLGEIDSSGDESVAGPGQTLEHVAIKVGVATGWAISGTRNSDSGTPVPALLGDVLADATAISYCASAGSVFLSEATYRVLRHYCRAELPCCRLASGETVWRLEELGIPSESTEGAPLVGRRHELDLLFGRWSLAEGKEGQVVVISGEPGIGKSRLINDLWASIRQNGGRRMLLRALPLYSRSALSPVRDAISELAGIMRTDGGEQINAKLLALAITPAESEPSGVAMLGSLFGLALPDALEAMPASRRKEATFAMLVRVIFAAARKAPLLLVVEDVHWLDPSTTELIHLIARGLQGQPIMLAVTSRPGNDQWRRLPRATVLELAPLGTADVEQMIDEVAGAIRLSAEQRKLVVEKTEGIPLFVEEFAKTLCDMPEFRGRLPERLIDLLMARLDRLGDKKFIAQVAAAIGREFRSDLLAAVAEVPEAALGEAMQTLVEEGVILPGGESGTGIGCFRHILFRDAAYESMLLERRREIHQRIARLLAGQTGFDLRAEIIADHLVKAGLAEESAPRWLEAGKRAARDFANEEAISHFRAGLAALNGPALTAANKRHRLELLTELGVVVRVTKGYGALELLPIYEEAKTLCAEIRIPDQEAATFAGLWAYFCARGDWAESAAIASEVAHRAKEARHRGLLLEARRLFGTSALFQGRLSEAMRWYDKVLRRYDLARYRPSYGYDAGATAAVYSAWALFLQGDDEAALTRADLAWSIALSQKHAPTQAIVLGWRSVLDILRSATKDGHEHGELLRELSEKHGFNHWSPMAELVLAWSETMAGLRPLDYEAMSRNVADFCRGWGGFLSPFLWMTVAQCCALGNRNDLALGALIQAEDFVQSHSEHIWDAEILRRRGELTLKGEGSDGKALAAGYFNHAVALAASQGSAIFEQRAQKSLAALTKDRAIRPS</sequence>
<evidence type="ECO:0000313" key="4">
    <source>
        <dbReference type="EMBL" id="NPT46473.1"/>
    </source>
</evidence>
<protein>
    <submittedName>
        <fullName evidence="4">AAA family ATPase</fullName>
    </submittedName>
</protein>
<dbReference type="Gene3D" id="3.30.70.1230">
    <property type="entry name" value="Nucleotide cyclase"/>
    <property type="match status" value="1"/>
</dbReference>
<accession>A0ABX2C2K0</accession>
<dbReference type="SUPFAM" id="SSF52540">
    <property type="entry name" value="P-loop containing nucleoside triphosphate hydrolases"/>
    <property type="match status" value="1"/>
</dbReference>
<dbReference type="InterPro" id="IPR041664">
    <property type="entry name" value="AAA_16"/>
</dbReference>
<evidence type="ECO:0000259" key="3">
    <source>
        <dbReference type="Pfam" id="PF13191"/>
    </source>
</evidence>
<name>A0ABX2C2K0_9BURK</name>
<feature type="domain" description="Orc1-like AAA ATPase" evidence="3">
    <location>
        <begin position="341"/>
        <end position="525"/>
    </location>
</feature>
<comment type="caution">
    <text evidence="4">The sequence shown here is derived from an EMBL/GenBank/DDBJ whole genome shotgun (WGS) entry which is preliminary data.</text>
</comment>
<dbReference type="EMBL" id="WOEY01000134">
    <property type="protein sequence ID" value="NPT46473.1"/>
    <property type="molecule type" value="Genomic_DNA"/>
</dbReference>
<keyword evidence="2" id="KW-0067">ATP-binding</keyword>
<evidence type="ECO:0000313" key="5">
    <source>
        <dbReference type="Proteomes" id="UP000652198"/>
    </source>
</evidence>
<dbReference type="PANTHER" id="PTHR16305:SF28">
    <property type="entry name" value="GUANYLATE CYCLASE DOMAIN-CONTAINING PROTEIN"/>
    <property type="match status" value="1"/>
</dbReference>
<dbReference type="SUPFAM" id="SSF55073">
    <property type="entry name" value="Nucleotide cyclase"/>
    <property type="match status" value="1"/>
</dbReference>
<dbReference type="InterPro" id="IPR029787">
    <property type="entry name" value="Nucleotide_cyclase"/>
</dbReference>
<reference evidence="4 5" key="1">
    <citation type="submission" date="2019-11" db="EMBL/GenBank/DDBJ databases">
        <title>Metabolism of dissolved organic matter in forest soils.</title>
        <authorList>
            <person name="Cyle K.T."/>
            <person name="Wilhelm R.C."/>
            <person name="Martinez C.E."/>
        </authorList>
    </citation>
    <scope>NUCLEOTIDE SEQUENCE [LARGE SCALE GENOMIC DNA]</scope>
    <source>
        <strain evidence="4 5">1N</strain>
    </source>
</reference>
<gene>
    <name evidence="4" type="ORF">GNZ12_35195</name>
</gene>
<keyword evidence="5" id="KW-1185">Reference proteome</keyword>
<evidence type="ECO:0000256" key="1">
    <source>
        <dbReference type="ARBA" id="ARBA00022741"/>
    </source>
</evidence>
<evidence type="ECO:0000256" key="2">
    <source>
        <dbReference type="ARBA" id="ARBA00022840"/>
    </source>
</evidence>
<dbReference type="InterPro" id="IPR027417">
    <property type="entry name" value="P-loop_NTPase"/>
</dbReference>
<dbReference type="Pfam" id="PF13191">
    <property type="entry name" value="AAA_16"/>
    <property type="match status" value="1"/>
</dbReference>